<evidence type="ECO:0000256" key="1">
    <source>
        <dbReference type="SAM" id="MobiDB-lite"/>
    </source>
</evidence>
<dbReference type="EMBL" id="JACVVK020000112">
    <property type="protein sequence ID" value="KAK7491671.1"/>
    <property type="molecule type" value="Genomic_DNA"/>
</dbReference>
<dbReference type="PROSITE" id="PS51257">
    <property type="entry name" value="PROKAR_LIPOPROTEIN"/>
    <property type="match status" value="1"/>
</dbReference>
<dbReference type="AlphaFoldDB" id="A0ABD0KX78"/>
<accession>A0ABD0KX78</accession>
<comment type="caution">
    <text evidence="3">The sequence shown here is derived from an EMBL/GenBank/DDBJ whole genome shotgun (WGS) entry which is preliminary data.</text>
</comment>
<proteinExistence type="predicted"/>
<feature type="region of interest" description="Disordered" evidence="1">
    <location>
        <begin position="26"/>
        <end position="80"/>
    </location>
</feature>
<reference evidence="3 4" key="1">
    <citation type="journal article" date="2023" name="Sci. Data">
        <title>Genome assembly of the Korean intertidal mud-creeper Batillaria attramentaria.</title>
        <authorList>
            <person name="Patra A.K."/>
            <person name="Ho P.T."/>
            <person name="Jun S."/>
            <person name="Lee S.J."/>
            <person name="Kim Y."/>
            <person name="Won Y.J."/>
        </authorList>
    </citation>
    <scope>NUCLEOTIDE SEQUENCE [LARGE SCALE GENOMIC DNA]</scope>
    <source>
        <strain evidence="3">Wonlab-2016</strain>
    </source>
</reference>
<feature type="chain" id="PRO_5044882757" evidence="2">
    <location>
        <begin position="20"/>
        <end position="194"/>
    </location>
</feature>
<sequence length="194" mass="20730">MYREYLHMLLSLVLSCSLSVRVDRPATSGNPVNDGSTTTQYTDPDPASYPQRGPEPRTDDLFVYQPDHAGSPTNKEQRNPEIALNVAGAGSSRAPSSPFEMMFGRSLQEAYQQTFGSLFGNLNRGVSQPGAALSGGQVGFEGGSDGRARGAGFDNDVSSLGSFSNPYGSGKNLFDADVNGIVNKRPSLRLFGRK</sequence>
<dbReference type="Proteomes" id="UP001519460">
    <property type="component" value="Unassembled WGS sequence"/>
</dbReference>
<keyword evidence="4" id="KW-1185">Reference proteome</keyword>
<name>A0ABD0KX78_9CAEN</name>
<feature type="compositionally biased region" description="Polar residues" evidence="1">
    <location>
        <begin position="27"/>
        <end position="42"/>
    </location>
</feature>
<feature type="signal peptide" evidence="2">
    <location>
        <begin position="1"/>
        <end position="19"/>
    </location>
</feature>
<organism evidence="3 4">
    <name type="scientific">Batillaria attramentaria</name>
    <dbReference type="NCBI Taxonomy" id="370345"/>
    <lineage>
        <taxon>Eukaryota</taxon>
        <taxon>Metazoa</taxon>
        <taxon>Spiralia</taxon>
        <taxon>Lophotrochozoa</taxon>
        <taxon>Mollusca</taxon>
        <taxon>Gastropoda</taxon>
        <taxon>Caenogastropoda</taxon>
        <taxon>Sorbeoconcha</taxon>
        <taxon>Cerithioidea</taxon>
        <taxon>Batillariidae</taxon>
        <taxon>Batillaria</taxon>
    </lineage>
</organism>
<evidence type="ECO:0000313" key="3">
    <source>
        <dbReference type="EMBL" id="KAK7491671.1"/>
    </source>
</evidence>
<gene>
    <name evidence="3" type="ORF">BaRGS_00017124</name>
</gene>
<evidence type="ECO:0000256" key="2">
    <source>
        <dbReference type="SAM" id="SignalP"/>
    </source>
</evidence>
<keyword evidence="2" id="KW-0732">Signal</keyword>
<evidence type="ECO:0000313" key="4">
    <source>
        <dbReference type="Proteomes" id="UP001519460"/>
    </source>
</evidence>
<protein>
    <submittedName>
        <fullName evidence="3">Uncharacterized protein</fullName>
    </submittedName>
</protein>